<dbReference type="SUPFAM" id="SSF56954">
    <property type="entry name" value="Outer membrane efflux proteins (OEP)"/>
    <property type="match status" value="1"/>
</dbReference>
<evidence type="ECO:0000313" key="1">
    <source>
        <dbReference type="EMBL" id="CBX79533.1"/>
    </source>
</evidence>
<dbReference type="AlphaFoldDB" id="E5B231"/>
<organism evidence="1">
    <name type="scientific">Erwinia amylovora ATCC BAA-2158</name>
    <dbReference type="NCBI Taxonomy" id="889211"/>
    <lineage>
        <taxon>Bacteria</taxon>
        <taxon>Pseudomonadati</taxon>
        <taxon>Pseudomonadota</taxon>
        <taxon>Gammaproteobacteria</taxon>
        <taxon>Enterobacterales</taxon>
        <taxon>Erwiniaceae</taxon>
        <taxon>Erwinia</taxon>
    </lineage>
</organism>
<accession>E5B231</accession>
<protein>
    <submittedName>
        <fullName evidence="1">Toluene efflux pump outer membrane protein ttgC</fullName>
    </submittedName>
</protein>
<gene>
    <name evidence="1" type="primary">nodT3</name>
    <name evidence="1" type="ORF">EAIL5_0713</name>
</gene>
<proteinExistence type="predicted"/>
<sequence>MNDYPDVATTENTSLSQQQSLLQLQSTQWVTSVQPVVTLGGGWSSS</sequence>
<name>E5B231_ERWAM</name>
<reference evidence="1" key="1">
    <citation type="journal article" date="2011" name="J. Bacteriol.">
        <title>Genome Sequence of an Erwinia amylovora Strain with Pathogenicity Restricted to Rubus Plants.</title>
        <authorList>
            <person name="Powney R."/>
            <person name="Smits T.H."/>
            <person name="Sawbridge T."/>
            <person name="Frey B."/>
            <person name="Blom J."/>
            <person name="Frey J.E."/>
            <person name="Plummer K.M."/>
            <person name="Beer S.V."/>
            <person name="Luck J."/>
            <person name="Duffy B."/>
            <person name="Rodoni B."/>
        </authorList>
    </citation>
    <scope>NUCLEOTIDE SEQUENCE</scope>
    <source>
        <strain evidence="1">ATCC BAA-2158</strain>
    </source>
</reference>
<dbReference type="EMBL" id="FR719187">
    <property type="protein sequence ID" value="CBX79533.1"/>
    <property type="molecule type" value="Genomic_DNA"/>
</dbReference>